<evidence type="ECO:0000313" key="2">
    <source>
        <dbReference type="EMBL" id="KAF9784729.1"/>
    </source>
</evidence>
<protein>
    <submittedName>
        <fullName evidence="2">Uncharacterized protein</fullName>
    </submittedName>
</protein>
<dbReference type="Proteomes" id="UP000736335">
    <property type="component" value="Unassembled WGS sequence"/>
</dbReference>
<accession>A0A9P6HGA1</accession>
<reference evidence="2" key="1">
    <citation type="journal article" date="2020" name="Nat. Commun.">
        <title>Large-scale genome sequencing of mycorrhizal fungi provides insights into the early evolution of symbiotic traits.</title>
        <authorList>
            <person name="Miyauchi S."/>
            <person name="Kiss E."/>
            <person name="Kuo A."/>
            <person name="Drula E."/>
            <person name="Kohler A."/>
            <person name="Sanchez-Garcia M."/>
            <person name="Morin E."/>
            <person name="Andreopoulos B."/>
            <person name="Barry K.W."/>
            <person name="Bonito G."/>
            <person name="Buee M."/>
            <person name="Carver A."/>
            <person name="Chen C."/>
            <person name="Cichocki N."/>
            <person name="Clum A."/>
            <person name="Culley D."/>
            <person name="Crous P.W."/>
            <person name="Fauchery L."/>
            <person name="Girlanda M."/>
            <person name="Hayes R.D."/>
            <person name="Keri Z."/>
            <person name="LaButti K."/>
            <person name="Lipzen A."/>
            <person name="Lombard V."/>
            <person name="Magnuson J."/>
            <person name="Maillard F."/>
            <person name="Murat C."/>
            <person name="Nolan M."/>
            <person name="Ohm R.A."/>
            <person name="Pangilinan J."/>
            <person name="Pereira M.F."/>
            <person name="Perotto S."/>
            <person name="Peter M."/>
            <person name="Pfister S."/>
            <person name="Riley R."/>
            <person name="Sitrit Y."/>
            <person name="Stielow J.B."/>
            <person name="Szollosi G."/>
            <person name="Zifcakova L."/>
            <person name="Stursova M."/>
            <person name="Spatafora J.W."/>
            <person name="Tedersoo L."/>
            <person name="Vaario L.M."/>
            <person name="Yamada A."/>
            <person name="Yan M."/>
            <person name="Wang P."/>
            <person name="Xu J."/>
            <person name="Bruns T."/>
            <person name="Baldrian P."/>
            <person name="Vilgalys R."/>
            <person name="Dunand C."/>
            <person name="Henrissat B."/>
            <person name="Grigoriev I.V."/>
            <person name="Hibbett D."/>
            <person name="Nagy L.G."/>
            <person name="Martin F.M."/>
        </authorList>
    </citation>
    <scope>NUCLEOTIDE SEQUENCE</scope>
    <source>
        <strain evidence="2">UH-Tt-Lm1</strain>
    </source>
</reference>
<keyword evidence="3" id="KW-1185">Reference proteome</keyword>
<reference evidence="2" key="2">
    <citation type="submission" date="2020-11" db="EMBL/GenBank/DDBJ databases">
        <authorList>
            <consortium name="DOE Joint Genome Institute"/>
            <person name="Kuo A."/>
            <person name="Miyauchi S."/>
            <person name="Kiss E."/>
            <person name="Drula E."/>
            <person name="Kohler A."/>
            <person name="Sanchez-Garcia M."/>
            <person name="Andreopoulos B."/>
            <person name="Barry K.W."/>
            <person name="Bonito G."/>
            <person name="Buee M."/>
            <person name="Carver A."/>
            <person name="Chen C."/>
            <person name="Cichocki N."/>
            <person name="Clum A."/>
            <person name="Culley D."/>
            <person name="Crous P.W."/>
            <person name="Fauchery L."/>
            <person name="Girlanda M."/>
            <person name="Hayes R."/>
            <person name="Keri Z."/>
            <person name="Labutti K."/>
            <person name="Lipzen A."/>
            <person name="Lombard V."/>
            <person name="Magnuson J."/>
            <person name="Maillard F."/>
            <person name="Morin E."/>
            <person name="Murat C."/>
            <person name="Nolan M."/>
            <person name="Ohm R."/>
            <person name="Pangilinan J."/>
            <person name="Pereira M."/>
            <person name="Perotto S."/>
            <person name="Peter M."/>
            <person name="Riley R."/>
            <person name="Sitrit Y."/>
            <person name="Stielow B."/>
            <person name="Szollosi G."/>
            <person name="Zifcakova L."/>
            <person name="Stursova M."/>
            <person name="Spatafora J.W."/>
            <person name="Tedersoo L."/>
            <person name="Vaario L.-M."/>
            <person name="Yamada A."/>
            <person name="Yan M."/>
            <person name="Wang P."/>
            <person name="Xu J."/>
            <person name="Bruns T."/>
            <person name="Baldrian P."/>
            <person name="Vilgalys R."/>
            <person name="Henrissat B."/>
            <person name="Grigoriev I.V."/>
            <person name="Hibbett D."/>
            <person name="Nagy L.G."/>
            <person name="Martin F.M."/>
        </authorList>
    </citation>
    <scope>NUCLEOTIDE SEQUENCE</scope>
    <source>
        <strain evidence="2">UH-Tt-Lm1</strain>
    </source>
</reference>
<name>A0A9P6HGA1_9AGAM</name>
<sequence length="258" mass="28685">MSSSASSSKTTFKGRASSAGPSTRADDLSSSSASLPPAFRRMTLDLRHRSPIPEYLLPEPTNPETPEERQRRAFDPYHFDVSAERQTRIRDAPGLVQVLLEVPPFYRGTLEGFIGKVNTLSDKLRSYEKAAAKLALDFAGDVFPSNYAGIKVPHLQVSKGSEDLLNLHWAGTSKTIVAEAKSKLLACQLELVNAQKDRAADFLKIPALVARAQEILGERYTKRNEEGTFRWKRDDALQEPVTLAQRGPPRHLYQGLRP</sequence>
<feature type="region of interest" description="Disordered" evidence="1">
    <location>
        <begin position="1"/>
        <end position="72"/>
    </location>
</feature>
<comment type="caution">
    <text evidence="2">The sequence shown here is derived from an EMBL/GenBank/DDBJ whole genome shotgun (WGS) entry which is preliminary data.</text>
</comment>
<evidence type="ECO:0000256" key="1">
    <source>
        <dbReference type="SAM" id="MobiDB-lite"/>
    </source>
</evidence>
<feature type="compositionally biased region" description="Low complexity" evidence="1">
    <location>
        <begin position="28"/>
        <end position="38"/>
    </location>
</feature>
<evidence type="ECO:0000313" key="3">
    <source>
        <dbReference type="Proteomes" id="UP000736335"/>
    </source>
</evidence>
<feature type="compositionally biased region" description="Low complexity" evidence="1">
    <location>
        <begin position="53"/>
        <end position="64"/>
    </location>
</feature>
<proteinExistence type="predicted"/>
<dbReference type="AlphaFoldDB" id="A0A9P6HGA1"/>
<organism evidence="2 3">
    <name type="scientific">Thelephora terrestris</name>
    <dbReference type="NCBI Taxonomy" id="56493"/>
    <lineage>
        <taxon>Eukaryota</taxon>
        <taxon>Fungi</taxon>
        <taxon>Dikarya</taxon>
        <taxon>Basidiomycota</taxon>
        <taxon>Agaricomycotina</taxon>
        <taxon>Agaricomycetes</taxon>
        <taxon>Thelephorales</taxon>
        <taxon>Thelephoraceae</taxon>
        <taxon>Thelephora</taxon>
    </lineage>
</organism>
<gene>
    <name evidence="2" type="ORF">BJ322DRAFT_1021417</name>
</gene>
<dbReference type="EMBL" id="WIUZ02000008">
    <property type="protein sequence ID" value="KAF9784729.1"/>
    <property type="molecule type" value="Genomic_DNA"/>
</dbReference>